<dbReference type="InterPro" id="IPR050109">
    <property type="entry name" value="HTH-type_TetR-like_transc_reg"/>
</dbReference>
<evidence type="ECO:0000256" key="3">
    <source>
        <dbReference type="ARBA" id="ARBA00023125"/>
    </source>
</evidence>
<dbReference type="PANTHER" id="PTHR30055">
    <property type="entry name" value="HTH-TYPE TRANSCRIPTIONAL REGULATOR RUTR"/>
    <property type="match status" value="1"/>
</dbReference>
<keyword evidence="1" id="KW-0678">Repressor</keyword>
<dbReference type="SUPFAM" id="SSF46689">
    <property type="entry name" value="Homeodomain-like"/>
    <property type="match status" value="1"/>
</dbReference>
<dbReference type="PANTHER" id="PTHR30055:SF175">
    <property type="entry name" value="HTH-TYPE TRANSCRIPTIONAL REPRESSOR KSTR2"/>
    <property type="match status" value="1"/>
</dbReference>
<feature type="DNA-binding region" description="H-T-H motif" evidence="5">
    <location>
        <begin position="47"/>
        <end position="66"/>
    </location>
</feature>
<dbReference type="RefSeq" id="WP_317744437.1">
    <property type="nucleotide sequence ID" value="NZ_JAWLUP010000026.1"/>
</dbReference>
<gene>
    <name evidence="7" type="ORF">R4315_13155</name>
</gene>
<proteinExistence type="predicted"/>
<evidence type="ECO:0000256" key="4">
    <source>
        <dbReference type="ARBA" id="ARBA00023163"/>
    </source>
</evidence>
<dbReference type="Gene3D" id="1.10.357.10">
    <property type="entry name" value="Tetracycline Repressor, domain 2"/>
    <property type="match status" value="1"/>
</dbReference>
<evidence type="ECO:0000259" key="6">
    <source>
        <dbReference type="PROSITE" id="PS50977"/>
    </source>
</evidence>
<dbReference type="Pfam" id="PF00440">
    <property type="entry name" value="TetR_N"/>
    <property type="match status" value="1"/>
</dbReference>
<evidence type="ECO:0000313" key="7">
    <source>
        <dbReference type="EMBL" id="MDV7265491.1"/>
    </source>
</evidence>
<comment type="caution">
    <text evidence="7">The sequence shown here is derived from an EMBL/GenBank/DDBJ whole genome shotgun (WGS) entry which is preliminary data.</text>
</comment>
<dbReference type="Proteomes" id="UP001185863">
    <property type="component" value="Unassembled WGS sequence"/>
</dbReference>
<sequence length="210" mass="24006">MLDEQEFEVQQSATMCDLPRPVRDPETRRILDAAWWVLERSHFRSLKVRQVLTASNTSASNFYRRFPSKAHLLLALLEDEVHLVEGQLRDRIDPDTSAAEQMEVWLRYNIGILYHQRRAQRARLFVDQTLMELLPDQVTALYGAGDRYLSEIIRHGMNRGELRDGDPLRAAMLVGNLIRGLLTGGSASQSSEDDLVAHVHDFVMRALNPA</sequence>
<dbReference type="EMBL" id="JAWLUP010000026">
    <property type="protein sequence ID" value="MDV7265491.1"/>
    <property type="molecule type" value="Genomic_DNA"/>
</dbReference>
<dbReference type="GO" id="GO:0000976">
    <property type="term" value="F:transcription cis-regulatory region binding"/>
    <property type="evidence" value="ECO:0007669"/>
    <property type="project" value="TreeGrafter"/>
</dbReference>
<dbReference type="InterPro" id="IPR009057">
    <property type="entry name" value="Homeodomain-like_sf"/>
</dbReference>
<accession>A0AAE5A6F7</accession>
<keyword evidence="2" id="KW-0805">Transcription regulation</keyword>
<protein>
    <submittedName>
        <fullName evidence="7">TetR/AcrR family transcriptional regulator</fullName>
    </submittedName>
</protein>
<name>A0AAE5A6F7_9NOCA</name>
<evidence type="ECO:0000313" key="8">
    <source>
        <dbReference type="Proteomes" id="UP001185863"/>
    </source>
</evidence>
<dbReference type="AlphaFoldDB" id="A0AAE5A6F7"/>
<keyword evidence="4" id="KW-0804">Transcription</keyword>
<evidence type="ECO:0000256" key="2">
    <source>
        <dbReference type="ARBA" id="ARBA00023015"/>
    </source>
</evidence>
<dbReference type="GO" id="GO:0003700">
    <property type="term" value="F:DNA-binding transcription factor activity"/>
    <property type="evidence" value="ECO:0007669"/>
    <property type="project" value="TreeGrafter"/>
</dbReference>
<dbReference type="SUPFAM" id="SSF48498">
    <property type="entry name" value="Tetracyclin repressor-like, C-terminal domain"/>
    <property type="match status" value="1"/>
</dbReference>
<keyword evidence="3 5" id="KW-0238">DNA-binding</keyword>
<evidence type="ECO:0000256" key="1">
    <source>
        <dbReference type="ARBA" id="ARBA00022491"/>
    </source>
</evidence>
<evidence type="ECO:0000256" key="5">
    <source>
        <dbReference type="PROSITE-ProRule" id="PRU00335"/>
    </source>
</evidence>
<feature type="domain" description="HTH tetR-type" evidence="6">
    <location>
        <begin position="24"/>
        <end position="84"/>
    </location>
</feature>
<dbReference type="InterPro" id="IPR036271">
    <property type="entry name" value="Tet_transcr_reg_TetR-rel_C_sf"/>
</dbReference>
<dbReference type="InterPro" id="IPR001647">
    <property type="entry name" value="HTH_TetR"/>
</dbReference>
<dbReference type="PROSITE" id="PS50977">
    <property type="entry name" value="HTH_TETR_2"/>
    <property type="match status" value="1"/>
</dbReference>
<reference evidence="7" key="1">
    <citation type="submission" date="2023-10" db="EMBL/GenBank/DDBJ databases">
        <title>Development of a sustainable strategy for remediation of hydrocarbon-contaminated territories based on the waste exchange concept.</title>
        <authorList>
            <person name="Krivoruchko A."/>
        </authorList>
    </citation>
    <scope>NUCLEOTIDE SEQUENCE</scope>
    <source>
        <strain evidence="7">IEGM 68</strain>
    </source>
</reference>
<dbReference type="Gene3D" id="1.10.10.60">
    <property type="entry name" value="Homeodomain-like"/>
    <property type="match status" value="1"/>
</dbReference>
<organism evidence="7 8">
    <name type="scientific">Rhodococcus oxybenzonivorans</name>
    <dbReference type="NCBI Taxonomy" id="1990687"/>
    <lineage>
        <taxon>Bacteria</taxon>
        <taxon>Bacillati</taxon>
        <taxon>Actinomycetota</taxon>
        <taxon>Actinomycetes</taxon>
        <taxon>Mycobacteriales</taxon>
        <taxon>Nocardiaceae</taxon>
        <taxon>Rhodococcus</taxon>
    </lineage>
</organism>